<sequence>MELILTVTPSIHEERDTLDINGYLYIYNRQYQRNTDDNLVFYWICRCGARIQTIFKNNIHIIDLKVKQGIKRKADVTNDTTSKIYQESIISTSVSIASQISKNSTRCLIKRRRMGHTCSEPKSINEISVPEILKHTLDNKLFLIKSFHRDTDFVMIFTTAENCLLLKSASFWVMDGTFKSCPSLFNQLFVIDGGNNKTVVPLVYALMTSKDEDLYIQLLTNINEFAFENGIDFIENSNLEIITDFELASINAINEVFNFAIHSACFFHFTRSIYRKIQNVGLSNKYQNDDKFNLLARKIPVLAFLPVNLVKDVCNNLKLEFSNDKNEQLLVSYFEENYILGKMKMRYRNSRTPKRHEPIFPPEMWSVSSRTLTGIPRTSNSAFNYYLIIRKFVQIYPRHTEGAKRNRSHHRTPHYKLSNSKKKISYHNIRLQNICKRLEENPEYDISMSFFKLN</sequence>
<organism evidence="2 3">
    <name type="scientific">Aphis craccivora</name>
    <name type="common">Cowpea aphid</name>
    <dbReference type="NCBI Taxonomy" id="307492"/>
    <lineage>
        <taxon>Eukaryota</taxon>
        <taxon>Metazoa</taxon>
        <taxon>Ecdysozoa</taxon>
        <taxon>Arthropoda</taxon>
        <taxon>Hexapoda</taxon>
        <taxon>Insecta</taxon>
        <taxon>Pterygota</taxon>
        <taxon>Neoptera</taxon>
        <taxon>Paraneoptera</taxon>
        <taxon>Hemiptera</taxon>
        <taxon>Sternorrhyncha</taxon>
        <taxon>Aphidomorpha</taxon>
        <taxon>Aphidoidea</taxon>
        <taxon>Aphididae</taxon>
        <taxon>Aphidini</taxon>
        <taxon>Aphis</taxon>
        <taxon>Aphis</taxon>
    </lineage>
</organism>
<dbReference type="Pfam" id="PF10551">
    <property type="entry name" value="MULE"/>
    <property type="match status" value="1"/>
</dbReference>
<dbReference type="Proteomes" id="UP000478052">
    <property type="component" value="Unassembled WGS sequence"/>
</dbReference>
<dbReference type="EMBL" id="VUJU01009675">
    <property type="protein sequence ID" value="KAF0718465.1"/>
    <property type="molecule type" value="Genomic_DNA"/>
</dbReference>
<gene>
    <name evidence="2" type="ORF">FWK35_00029890</name>
</gene>
<proteinExistence type="predicted"/>
<feature type="domain" description="MULE transposase" evidence="1">
    <location>
        <begin position="172"/>
        <end position="270"/>
    </location>
</feature>
<name>A0A6G0W0X6_APHCR</name>
<dbReference type="AlphaFoldDB" id="A0A6G0W0X6"/>
<reference evidence="2 3" key="1">
    <citation type="submission" date="2019-08" db="EMBL/GenBank/DDBJ databases">
        <title>Whole genome of Aphis craccivora.</title>
        <authorList>
            <person name="Voronova N.V."/>
            <person name="Shulinski R.S."/>
            <person name="Bandarenka Y.V."/>
            <person name="Zhorov D.G."/>
            <person name="Warner D."/>
        </authorList>
    </citation>
    <scope>NUCLEOTIDE SEQUENCE [LARGE SCALE GENOMIC DNA]</scope>
    <source>
        <strain evidence="2">180601</strain>
        <tissue evidence="2">Whole Body</tissue>
    </source>
</reference>
<dbReference type="OrthoDB" id="7228644at2759"/>
<protein>
    <submittedName>
        <fullName evidence="2">MULE domain-containing protein</fullName>
    </submittedName>
</protein>
<dbReference type="InterPro" id="IPR018289">
    <property type="entry name" value="MULE_transposase_dom"/>
</dbReference>
<keyword evidence="3" id="KW-1185">Reference proteome</keyword>
<evidence type="ECO:0000313" key="2">
    <source>
        <dbReference type="EMBL" id="KAF0718465.1"/>
    </source>
</evidence>
<evidence type="ECO:0000313" key="3">
    <source>
        <dbReference type="Proteomes" id="UP000478052"/>
    </source>
</evidence>
<comment type="caution">
    <text evidence="2">The sequence shown here is derived from an EMBL/GenBank/DDBJ whole genome shotgun (WGS) entry which is preliminary data.</text>
</comment>
<evidence type="ECO:0000259" key="1">
    <source>
        <dbReference type="Pfam" id="PF10551"/>
    </source>
</evidence>
<accession>A0A6G0W0X6</accession>